<evidence type="ECO:0000256" key="1">
    <source>
        <dbReference type="ARBA" id="ARBA00022676"/>
    </source>
</evidence>
<dbReference type="Pfam" id="PF01075">
    <property type="entry name" value="Glyco_transf_9"/>
    <property type="match status" value="1"/>
</dbReference>
<evidence type="ECO:0000256" key="2">
    <source>
        <dbReference type="ARBA" id="ARBA00022679"/>
    </source>
</evidence>
<dbReference type="InterPro" id="IPR002201">
    <property type="entry name" value="Glyco_trans_9"/>
</dbReference>
<comment type="similarity">
    <text evidence="3">Belongs to the glycosyltransferase 9 family.</text>
</comment>
<protein>
    <recommendedName>
        <fullName evidence="4">lipopolysaccharide heptosyltransferase II</fullName>
        <ecNumber evidence="4">2.4.99.24</ecNumber>
    </recommendedName>
</protein>
<proteinExistence type="inferred from homology"/>
<dbReference type="Gene3D" id="3.40.50.2000">
    <property type="entry name" value="Glycogen Phosphorylase B"/>
    <property type="match status" value="2"/>
</dbReference>
<evidence type="ECO:0000256" key="3">
    <source>
        <dbReference type="ARBA" id="ARBA00043995"/>
    </source>
</evidence>
<dbReference type="SUPFAM" id="SSF53756">
    <property type="entry name" value="UDP-Glycosyltransferase/glycogen phosphorylase"/>
    <property type="match status" value="1"/>
</dbReference>
<evidence type="ECO:0000256" key="4">
    <source>
        <dbReference type="ARBA" id="ARBA00044042"/>
    </source>
</evidence>
<evidence type="ECO:0000256" key="5">
    <source>
        <dbReference type="ARBA" id="ARBA00047503"/>
    </source>
</evidence>
<evidence type="ECO:0000313" key="7">
    <source>
        <dbReference type="Proteomes" id="UP000887222"/>
    </source>
</evidence>
<evidence type="ECO:0000313" key="6">
    <source>
        <dbReference type="EMBL" id="GIZ53763.1"/>
    </source>
</evidence>
<gene>
    <name evidence="6" type="ORF">NCCP691_37770</name>
</gene>
<dbReference type="PANTHER" id="PTHR30160:SF1">
    <property type="entry name" value="LIPOPOLYSACCHARIDE 1,2-N-ACETYLGLUCOSAMINETRANSFERASE-RELATED"/>
    <property type="match status" value="1"/>
</dbReference>
<reference evidence="6 7" key="1">
    <citation type="journal article" date="2022" name="Int. J. Syst. Evol. Microbiol.">
        <title>Noviherbaspirillum aridicola sp. nov., isolated from an arid soil in Pakistan.</title>
        <authorList>
            <person name="Khan I.U."/>
            <person name="Saqib M."/>
            <person name="Amin A."/>
            <person name="Hussain F."/>
            <person name="Li L."/>
            <person name="Liu Y.H."/>
            <person name="Fang B.Z."/>
            <person name="Ahmed I."/>
            <person name="Li W.J."/>
        </authorList>
    </citation>
    <scope>NUCLEOTIDE SEQUENCE [LARGE SCALE GENOMIC DNA]</scope>
    <source>
        <strain evidence="6 7">NCCP-691</strain>
    </source>
</reference>
<dbReference type="CDD" id="cd03789">
    <property type="entry name" value="GT9_LPS_heptosyltransferase"/>
    <property type="match status" value="1"/>
</dbReference>
<comment type="caution">
    <text evidence="6">The sequence shown here is derived from an EMBL/GenBank/DDBJ whole genome shotgun (WGS) entry which is preliminary data.</text>
</comment>
<dbReference type="InterPro" id="IPR011910">
    <property type="entry name" value="RfaF"/>
</dbReference>
<keyword evidence="7" id="KW-1185">Reference proteome</keyword>
<dbReference type="EC" id="2.4.99.24" evidence="4"/>
<dbReference type="Proteomes" id="UP000887222">
    <property type="component" value="Unassembled WGS sequence"/>
</dbReference>
<dbReference type="NCBIfam" id="TIGR02195">
    <property type="entry name" value="heptsyl_trn_II"/>
    <property type="match status" value="1"/>
</dbReference>
<comment type="catalytic activity">
    <reaction evidence="5">
        <text>an L-alpha-D-Hep-(1-&gt;5)-[alpha-Kdo-(2-&gt;4)]-alpha-Kdo-(2-&gt;6)-lipid A + ADP-L-glycero-beta-D-manno-heptose = an L-alpha-D-Hep-(1-&gt;3)-L-alpha-D-Hep-(1-&gt;5)-[alpha-Kdo-(2-&gt;4)]-alpha-Kdo-(2-&gt;6)-lipid A + ADP + H(+)</text>
        <dbReference type="Rhea" id="RHEA:74071"/>
        <dbReference type="ChEBI" id="CHEBI:15378"/>
        <dbReference type="ChEBI" id="CHEBI:61506"/>
        <dbReference type="ChEBI" id="CHEBI:193068"/>
        <dbReference type="ChEBI" id="CHEBI:193069"/>
        <dbReference type="ChEBI" id="CHEBI:456216"/>
        <dbReference type="EC" id="2.4.99.24"/>
    </reaction>
</comment>
<name>A0ABQ4Q968_9BURK</name>
<organism evidence="6 7">
    <name type="scientific">Noviherbaspirillum aridicola</name>
    <dbReference type="NCBI Taxonomy" id="2849687"/>
    <lineage>
        <taxon>Bacteria</taxon>
        <taxon>Pseudomonadati</taxon>
        <taxon>Pseudomonadota</taxon>
        <taxon>Betaproteobacteria</taxon>
        <taxon>Burkholderiales</taxon>
        <taxon>Oxalobacteraceae</taxon>
        <taxon>Noviherbaspirillum</taxon>
    </lineage>
</organism>
<sequence>MNASSWQRAERILCIRLDYLGDVLMTTPAIRALRDTLPGRHITLLTSGSGAAVARYIPQIDDTIVYPAPWLKSSAAHDRGEDFAMIERLAAGRYDAAVIFTVYSQNPMPAAMMCYLAGIPLRLAHCRENPYQMLTDWVRETEPESGVRHEVQRQLDLVAAVGARPLDTRLSLQVEDADRRAVRERLGAMGIAPGSRWIAIHPGATAASRRYPPELFRQVAAALLAQQDCQLVFTGGGDEAPLVEQIRSGLPRTHSLAGMLQLGELAALLAEAPLLISNNTGPAHMAAALGTPLVDLYALTNPQHTPWQVRSKVLYQEVDCAFCYKSACPHGHNRCLTDVRPARVVAAAHELLQGGGSAAAATGIVRLAGAIRAA</sequence>
<dbReference type="RefSeq" id="WP_220810177.1">
    <property type="nucleotide sequence ID" value="NZ_BPMK01000020.1"/>
</dbReference>
<dbReference type="PANTHER" id="PTHR30160">
    <property type="entry name" value="TETRAACYLDISACCHARIDE 4'-KINASE-RELATED"/>
    <property type="match status" value="1"/>
</dbReference>
<dbReference type="InterPro" id="IPR051199">
    <property type="entry name" value="LPS_LOS_Heptosyltrfase"/>
</dbReference>
<keyword evidence="2" id="KW-0808">Transferase</keyword>
<dbReference type="EMBL" id="BPMK01000020">
    <property type="protein sequence ID" value="GIZ53763.1"/>
    <property type="molecule type" value="Genomic_DNA"/>
</dbReference>
<keyword evidence="1" id="KW-0328">Glycosyltransferase</keyword>
<accession>A0ABQ4Q968</accession>